<dbReference type="GO" id="GO:0008115">
    <property type="term" value="F:sarcosine oxidase activity"/>
    <property type="evidence" value="ECO:0007669"/>
    <property type="project" value="TreeGrafter"/>
</dbReference>
<sequence>MEPSPITKESPIVIVGAGVFGLSTALHLAQSGYKDVKVIDKQPYKKSLYSYDNGCDAASADMNKIMRASYGSEVEYQELALDSVAQFTRWNEEIQSGKTLPPGFNTSDIIYCRNGNLTVNDQESLTSFDIQSIDGMKRAGLGDTQFVTNDPNDIKRAEAAGFGFAINPFNRSLEKNYGVLDTWGGMVYADRACRFALYKAELLGVKLVLGDPAGKFVQLLREPSSGRIVGIETADKAQHHAALTIMACGGWTPSLIPQLDGICETTGGSVSIFQLPSENKELWEKFAPTNFPTWKYKIRDGAAGGLYGFARDPRGKIKIGYRGTKYTNPQIQADGKARSVPITRWTQESTKKLPQQSAGVIRRFVDDYLPELRSCPVKTRLCWYTDTFDNHFVIDFVPGAQGLMVATGGSGHGFKFLPNLGRFVVDRIEGKKDEESLLKSWQWRTLPEGEKPFNSIMEGPHSERALQNQLLTRDDSLDTLLQSLGAPYRFTDKALQITTIHFSLDFVGLIQFQAAIPNIAILLKLDQGFENPESKGVLRNMLCLQALWTWPKRRNCRAEDDRSLLTCCRSFDQSWQMDERNEALNNPQPLEQERYVKLGIGGAGNIRKYVYSLSAVFHWIWGTKTFKE</sequence>
<organism evidence="7 8">
    <name type="scientific">Penicillium chermesinum</name>
    <dbReference type="NCBI Taxonomy" id="63820"/>
    <lineage>
        <taxon>Eukaryota</taxon>
        <taxon>Fungi</taxon>
        <taxon>Dikarya</taxon>
        <taxon>Ascomycota</taxon>
        <taxon>Pezizomycotina</taxon>
        <taxon>Eurotiomycetes</taxon>
        <taxon>Eurotiomycetidae</taxon>
        <taxon>Eurotiales</taxon>
        <taxon>Aspergillaceae</taxon>
        <taxon>Penicillium</taxon>
    </lineage>
</organism>
<reference evidence="7" key="1">
    <citation type="submission" date="2022-11" db="EMBL/GenBank/DDBJ databases">
        <authorList>
            <person name="Petersen C."/>
        </authorList>
    </citation>
    <scope>NUCLEOTIDE SEQUENCE</scope>
    <source>
        <strain evidence="7">IBT 19713</strain>
    </source>
</reference>
<evidence type="ECO:0000313" key="7">
    <source>
        <dbReference type="EMBL" id="KAJ5220259.1"/>
    </source>
</evidence>
<accession>A0A9W9NHR7</accession>
<dbReference type="AlphaFoldDB" id="A0A9W9NHR7"/>
<evidence type="ECO:0000256" key="5">
    <source>
        <dbReference type="ARBA" id="ARBA00023002"/>
    </source>
</evidence>
<dbReference type="Proteomes" id="UP001150941">
    <property type="component" value="Unassembled WGS sequence"/>
</dbReference>
<dbReference type="RefSeq" id="XP_058327089.1">
    <property type="nucleotide sequence ID" value="XM_058478759.1"/>
</dbReference>
<keyword evidence="8" id="KW-1185">Reference proteome</keyword>
<dbReference type="Gene3D" id="3.50.50.60">
    <property type="entry name" value="FAD/NAD(P)-binding domain"/>
    <property type="match status" value="1"/>
</dbReference>
<evidence type="ECO:0000256" key="1">
    <source>
        <dbReference type="ARBA" id="ARBA00001974"/>
    </source>
</evidence>
<dbReference type="EMBL" id="JAPQKS010000007">
    <property type="protein sequence ID" value="KAJ5220259.1"/>
    <property type="molecule type" value="Genomic_DNA"/>
</dbReference>
<evidence type="ECO:0000256" key="4">
    <source>
        <dbReference type="ARBA" id="ARBA00022827"/>
    </source>
</evidence>
<keyword evidence="4" id="KW-0274">FAD</keyword>
<gene>
    <name evidence="7" type="ORF">N7468_009463</name>
</gene>
<dbReference type="Pfam" id="PF01266">
    <property type="entry name" value="DAO"/>
    <property type="match status" value="1"/>
</dbReference>
<name>A0A9W9NHR7_9EURO</name>
<keyword evidence="5" id="KW-0560">Oxidoreductase</keyword>
<dbReference type="GO" id="GO:0050660">
    <property type="term" value="F:flavin adenine dinucleotide binding"/>
    <property type="evidence" value="ECO:0007669"/>
    <property type="project" value="InterPro"/>
</dbReference>
<keyword evidence="3" id="KW-0285">Flavoprotein</keyword>
<reference evidence="7" key="2">
    <citation type="journal article" date="2023" name="IMA Fungus">
        <title>Comparative genomic study of the Penicillium genus elucidates a diverse pangenome and 15 lateral gene transfer events.</title>
        <authorList>
            <person name="Petersen C."/>
            <person name="Sorensen T."/>
            <person name="Nielsen M.R."/>
            <person name="Sondergaard T.E."/>
            <person name="Sorensen J.L."/>
            <person name="Fitzpatrick D.A."/>
            <person name="Frisvad J.C."/>
            <person name="Nielsen K.L."/>
        </authorList>
    </citation>
    <scope>NUCLEOTIDE SEQUENCE</scope>
    <source>
        <strain evidence="7">IBT 19713</strain>
    </source>
</reference>
<comment type="cofactor">
    <cofactor evidence="1">
        <name>FAD</name>
        <dbReference type="ChEBI" id="CHEBI:57692"/>
    </cofactor>
</comment>
<dbReference type="PANTHER" id="PTHR10961">
    <property type="entry name" value="PEROXISOMAL SARCOSINE OXIDASE"/>
    <property type="match status" value="1"/>
</dbReference>
<dbReference type="InterPro" id="IPR036188">
    <property type="entry name" value="FAD/NAD-bd_sf"/>
</dbReference>
<dbReference type="Gene3D" id="3.30.9.10">
    <property type="entry name" value="D-Amino Acid Oxidase, subunit A, domain 2"/>
    <property type="match status" value="1"/>
</dbReference>
<evidence type="ECO:0000256" key="3">
    <source>
        <dbReference type="ARBA" id="ARBA00022630"/>
    </source>
</evidence>
<dbReference type="GeneID" id="83206062"/>
<evidence type="ECO:0000259" key="6">
    <source>
        <dbReference type="Pfam" id="PF01266"/>
    </source>
</evidence>
<feature type="domain" description="FAD dependent oxidoreductase" evidence="6">
    <location>
        <begin position="12"/>
        <end position="427"/>
    </location>
</feature>
<dbReference type="SUPFAM" id="SSF51905">
    <property type="entry name" value="FAD/NAD(P)-binding domain"/>
    <property type="match status" value="1"/>
</dbReference>
<proteinExistence type="inferred from homology"/>
<dbReference type="SUPFAM" id="SSF54373">
    <property type="entry name" value="FAD-linked reductases, C-terminal domain"/>
    <property type="match status" value="1"/>
</dbReference>
<dbReference type="InterPro" id="IPR006076">
    <property type="entry name" value="FAD-dep_OxRdtase"/>
</dbReference>
<comment type="similarity">
    <text evidence="2">Belongs to the MSOX/MTOX family.</text>
</comment>
<dbReference type="OrthoDB" id="2219495at2759"/>
<evidence type="ECO:0000313" key="8">
    <source>
        <dbReference type="Proteomes" id="UP001150941"/>
    </source>
</evidence>
<dbReference type="PANTHER" id="PTHR10961:SF15">
    <property type="entry name" value="FAD DEPENDENT OXIDOREDUCTASE DOMAIN-CONTAINING PROTEIN"/>
    <property type="match status" value="1"/>
</dbReference>
<comment type="caution">
    <text evidence="7">The sequence shown here is derived from an EMBL/GenBank/DDBJ whole genome shotgun (WGS) entry which is preliminary data.</text>
</comment>
<protein>
    <recommendedName>
        <fullName evidence="6">FAD dependent oxidoreductase domain-containing protein</fullName>
    </recommendedName>
</protein>
<dbReference type="InterPro" id="IPR045170">
    <property type="entry name" value="MTOX"/>
</dbReference>
<evidence type="ECO:0000256" key="2">
    <source>
        <dbReference type="ARBA" id="ARBA00010989"/>
    </source>
</evidence>